<evidence type="ECO:0000256" key="3">
    <source>
        <dbReference type="ARBA" id="ARBA00022741"/>
    </source>
</evidence>
<evidence type="ECO:0000313" key="8">
    <source>
        <dbReference type="Proteomes" id="UP000287651"/>
    </source>
</evidence>
<name>A0A427AR50_ENSVE</name>
<feature type="region of interest" description="Disordered" evidence="6">
    <location>
        <begin position="31"/>
        <end position="91"/>
    </location>
</feature>
<evidence type="ECO:0000256" key="4">
    <source>
        <dbReference type="ARBA" id="ARBA00022777"/>
    </source>
</evidence>
<comment type="caution">
    <text evidence="7">The sequence shown here is derived from an EMBL/GenBank/DDBJ whole genome shotgun (WGS) entry which is preliminary data.</text>
</comment>
<gene>
    <name evidence="7" type="ORF">B296_00025951</name>
</gene>
<evidence type="ECO:0000256" key="1">
    <source>
        <dbReference type="ARBA" id="ARBA00006529"/>
    </source>
</evidence>
<keyword evidence="3" id="KW-0547">Nucleotide-binding</keyword>
<dbReference type="InterPro" id="IPR011009">
    <property type="entry name" value="Kinase-like_dom_sf"/>
</dbReference>
<evidence type="ECO:0000256" key="6">
    <source>
        <dbReference type="SAM" id="MobiDB-lite"/>
    </source>
</evidence>
<feature type="compositionally biased region" description="Polar residues" evidence="6">
    <location>
        <begin position="64"/>
        <end position="76"/>
    </location>
</feature>
<keyword evidence="5" id="KW-0067">ATP-binding</keyword>
<dbReference type="EMBL" id="AMZH03001606">
    <property type="protein sequence ID" value="RRT78724.1"/>
    <property type="molecule type" value="Genomic_DNA"/>
</dbReference>
<sequence length="240" mass="26784">MPTLWGKSSSKDAKKKTVKENFIDTLHRFISSTEQKGSSKSRRIQRHSSDITTEKGYTSRAESRSTSPSKHVSRCQSFAGRPNAQPLPLPEMPSCITRTPSEVSISKPILEKRGKPQLHLPLPKPHRIMKGSDAANLDGDLATASVSSNCSIDSDDPGDSQLQSPVGNDFENNNRTVIDHHYRCIEDKLYIYLEYVSGGSIHKLLQEYGQFGEPAIRSYTQQILSGLAYLHAKNTVHRYD</sequence>
<organism evidence="7 8">
    <name type="scientific">Ensete ventricosum</name>
    <name type="common">Abyssinian banana</name>
    <name type="synonym">Musa ensete</name>
    <dbReference type="NCBI Taxonomy" id="4639"/>
    <lineage>
        <taxon>Eukaryota</taxon>
        <taxon>Viridiplantae</taxon>
        <taxon>Streptophyta</taxon>
        <taxon>Embryophyta</taxon>
        <taxon>Tracheophyta</taxon>
        <taxon>Spermatophyta</taxon>
        <taxon>Magnoliopsida</taxon>
        <taxon>Liliopsida</taxon>
        <taxon>Zingiberales</taxon>
        <taxon>Musaceae</taxon>
        <taxon>Ensete</taxon>
    </lineage>
</organism>
<comment type="similarity">
    <text evidence="1">Belongs to the protein kinase superfamily. STE Ser/Thr protein kinase family. MAP kinase kinase kinase subfamily.</text>
</comment>
<accession>A0A427AR50</accession>
<dbReference type="InterPro" id="IPR050538">
    <property type="entry name" value="MAP_kinase_kinase_kinase"/>
</dbReference>
<dbReference type="GO" id="GO:0005524">
    <property type="term" value="F:ATP binding"/>
    <property type="evidence" value="ECO:0007669"/>
    <property type="project" value="UniProtKB-KW"/>
</dbReference>
<evidence type="ECO:0000313" key="7">
    <source>
        <dbReference type="EMBL" id="RRT78724.1"/>
    </source>
</evidence>
<dbReference type="Proteomes" id="UP000287651">
    <property type="component" value="Unassembled WGS sequence"/>
</dbReference>
<feature type="region of interest" description="Disordered" evidence="6">
    <location>
        <begin position="146"/>
        <end position="168"/>
    </location>
</feature>
<dbReference type="AlphaFoldDB" id="A0A427AR50"/>
<dbReference type="Pfam" id="PF00069">
    <property type="entry name" value="Pkinase"/>
    <property type="match status" value="1"/>
</dbReference>
<dbReference type="PANTHER" id="PTHR48016:SF45">
    <property type="entry name" value="OS04G0559800 PROTEIN"/>
    <property type="match status" value="1"/>
</dbReference>
<dbReference type="GO" id="GO:0005737">
    <property type="term" value="C:cytoplasm"/>
    <property type="evidence" value="ECO:0007669"/>
    <property type="project" value="TreeGrafter"/>
</dbReference>
<proteinExistence type="inferred from homology"/>
<reference evidence="7 8" key="1">
    <citation type="journal article" date="2014" name="Agronomy (Basel)">
        <title>A Draft Genome Sequence for Ensete ventricosum, the Drought-Tolerant Tree Against Hunger.</title>
        <authorList>
            <person name="Harrison J."/>
            <person name="Moore K.A."/>
            <person name="Paszkiewicz K."/>
            <person name="Jones T."/>
            <person name="Grant M."/>
            <person name="Ambacheew D."/>
            <person name="Muzemil S."/>
            <person name="Studholme D.J."/>
        </authorList>
    </citation>
    <scope>NUCLEOTIDE SEQUENCE [LARGE SCALE GENOMIC DNA]</scope>
</reference>
<dbReference type="InterPro" id="IPR000719">
    <property type="entry name" value="Prot_kinase_dom"/>
</dbReference>
<protein>
    <submittedName>
        <fullName evidence="7">Uncharacterized protein</fullName>
    </submittedName>
</protein>
<dbReference type="PROSITE" id="PS50011">
    <property type="entry name" value="PROTEIN_KINASE_DOM"/>
    <property type="match status" value="1"/>
</dbReference>
<dbReference type="GO" id="GO:0004709">
    <property type="term" value="F:MAP kinase kinase kinase activity"/>
    <property type="evidence" value="ECO:0007669"/>
    <property type="project" value="TreeGrafter"/>
</dbReference>
<dbReference type="SUPFAM" id="SSF56112">
    <property type="entry name" value="Protein kinase-like (PK-like)"/>
    <property type="match status" value="1"/>
</dbReference>
<dbReference type="Gene3D" id="1.10.510.10">
    <property type="entry name" value="Transferase(Phosphotransferase) domain 1"/>
    <property type="match status" value="1"/>
</dbReference>
<dbReference type="PANTHER" id="PTHR48016">
    <property type="entry name" value="MAP KINASE KINASE KINASE SSK2-RELATED-RELATED"/>
    <property type="match status" value="1"/>
</dbReference>
<keyword evidence="4" id="KW-0418">Kinase</keyword>
<evidence type="ECO:0000256" key="2">
    <source>
        <dbReference type="ARBA" id="ARBA00022679"/>
    </source>
</evidence>
<evidence type="ECO:0000256" key="5">
    <source>
        <dbReference type="ARBA" id="ARBA00022840"/>
    </source>
</evidence>
<keyword evidence="2" id="KW-0808">Transferase</keyword>